<feature type="transmembrane region" description="Helical" evidence="7">
    <location>
        <begin position="95"/>
        <end position="116"/>
    </location>
</feature>
<keyword evidence="3" id="KW-0813">Transport</keyword>
<gene>
    <name evidence="8" type="ORF">DYB32_003899</name>
</gene>
<evidence type="ECO:0000313" key="9">
    <source>
        <dbReference type="Proteomes" id="UP000285060"/>
    </source>
</evidence>
<name>A0A3R6VN67_9STRA</name>
<comment type="caution">
    <text evidence="8">The sequence shown here is derived from an EMBL/GenBank/DDBJ whole genome shotgun (WGS) entry which is preliminary data.</text>
</comment>
<protein>
    <recommendedName>
        <fullName evidence="10">EamA domain-containing protein</fullName>
    </recommendedName>
</protein>
<keyword evidence="4 7" id="KW-0812">Transmembrane</keyword>
<feature type="transmembrane region" description="Helical" evidence="7">
    <location>
        <begin position="68"/>
        <end position="89"/>
    </location>
</feature>
<dbReference type="InterPro" id="IPR037185">
    <property type="entry name" value="EmrE-like"/>
</dbReference>
<evidence type="ECO:0000313" key="8">
    <source>
        <dbReference type="EMBL" id="RHY30938.1"/>
    </source>
</evidence>
<reference evidence="8 9" key="1">
    <citation type="submission" date="2018-08" db="EMBL/GenBank/DDBJ databases">
        <title>Aphanomyces genome sequencing and annotation.</title>
        <authorList>
            <person name="Minardi D."/>
            <person name="Oidtmann B."/>
            <person name="Van Der Giezen M."/>
            <person name="Studholme D.J."/>
        </authorList>
    </citation>
    <scope>NUCLEOTIDE SEQUENCE [LARGE SCALE GENOMIC DNA]</scope>
    <source>
        <strain evidence="8 9">NJM0002</strain>
    </source>
</reference>
<dbReference type="Proteomes" id="UP000285060">
    <property type="component" value="Unassembled WGS sequence"/>
</dbReference>
<feature type="transmembrane region" description="Helical" evidence="7">
    <location>
        <begin position="153"/>
        <end position="173"/>
    </location>
</feature>
<evidence type="ECO:0000256" key="5">
    <source>
        <dbReference type="ARBA" id="ARBA00022989"/>
    </source>
</evidence>
<dbReference type="Pfam" id="PF06027">
    <property type="entry name" value="SLC35F"/>
    <property type="match status" value="1"/>
</dbReference>
<organism evidence="8 9">
    <name type="scientific">Aphanomyces invadans</name>
    <dbReference type="NCBI Taxonomy" id="157072"/>
    <lineage>
        <taxon>Eukaryota</taxon>
        <taxon>Sar</taxon>
        <taxon>Stramenopiles</taxon>
        <taxon>Oomycota</taxon>
        <taxon>Saprolegniomycetes</taxon>
        <taxon>Saprolegniales</taxon>
        <taxon>Verrucalvaceae</taxon>
        <taxon>Aphanomyces</taxon>
    </lineage>
</organism>
<dbReference type="EMBL" id="QUSY01000260">
    <property type="protein sequence ID" value="RHY30938.1"/>
    <property type="molecule type" value="Genomic_DNA"/>
</dbReference>
<feature type="transmembrane region" description="Helical" evidence="7">
    <location>
        <begin position="249"/>
        <end position="269"/>
    </location>
</feature>
<evidence type="ECO:0000256" key="6">
    <source>
        <dbReference type="ARBA" id="ARBA00023136"/>
    </source>
</evidence>
<keyword evidence="5 7" id="KW-1133">Transmembrane helix</keyword>
<comment type="similarity">
    <text evidence="2">Belongs to the SLC35F solute transporter family.</text>
</comment>
<dbReference type="GO" id="GO:0022857">
    <property type="term" value="F:transmembrane transporter activity"/>
    <property type="evidence" value="ECO:0007669"/>
    <property type="project" value="InterPro"/>
</dbReference>
<evidence type="ECO:0000256" key="1">
    <source>
        <dbReference type="ARBA" id="ARBA00004141"/>
    </source>
</evidence>
<dbReference type="InterPro" id="IPR052221">
    <property type="entry name" value="SLC35F_Transporter"/>
</dbReference>
<comment type="subcellular location">
    <subcellularLocation>
        <location evidence="1">Membrane</location>
        <topology evidence="1">Multi-pass membrane protein</topology>
    </subcellularLocation>
</comment>
<feature type="transmembrane region" description="Helical" evidence="7">
    <location>
        <begin position="275"/>
        <end position="293"/>
    </location>
</feature>
<feature type="transmembrane region" description="Helical" evidence="7">
    <location>
        <begin position="215"/>
        <end position="237"/>
    </location>
</feature>
<evidence type="ECO:0000256" key="4">
    <source>
        <dbReference type="ARBA" id="ARBA00022692"/>
    </source>
</evidence>
<evidence type="ECO:0000256" key="2">
    <source>
        <dbReference type="ARBA" id="ARBA00007863"/>
    </source>
</evidence>
<keyword evidence="9" id="KW-1185">Reference proteome</keyword>
<dbReference type="PANTHER" id="PTHR14233:SF4">
    <property type="entry name" value="SOLUTE CARRIER FAMILY 35 MEMBER F2"/>
    <property type="match status" value="1"/>
</dbReference>
<accession>A0A3R6VN67</accession>
<feature type="transmembrane region" description="Helical" evidence="7">
    <location>
        <begin position="37"/>
        <end position="59"/>
    </location>
</feature>
<evidence type="ECO:0000256" key="3">
    <source>
        <dbReference type="ARBA" id="ARBA00022448"/>
    </source>
</evidence>
<keyword evidence="6 7" id="KW-0472">Membrane</keyword>
<dbReference type="InterPro" id="IPR009262">
    <property type="entry name" value="SLC35_F1/F2/F6"/>
</dbReference>
<feature type="transmembrane region" description="Helical" evidence="7">
    <location>
        <begin position="185"/>
        <end position="203"/>
    </location>
</feature>
<dbReference type="SUPFAM" id="SSF103481">
    <property type="entry name" value="Multidrug resistance efflux transporter EmrE"/>
    <property type="match status" value="1"/>
</dbReference>
<dbReference type="GO" id="GO:0016020">
    <property type="term" value="C:membrane"/>
    <property type="evidence" value="ECO:0007669"/>
    <property type="project" value="UniProtKB-SubCell"/>
</dbReference>
<dbReference type="AlphaFoldDB" id="A0A3R6VN67"/>
<proteinExistence type="inferred from homology"/>
<evidence type="ECO:0000256" key="7">
    <source>
        <dbReference type="SAM" id="Phobius"/>
    </source>
</evidence>
<dbReference type="VEuPathDB" id="FungiDB:H310_08150"/>
<dbReference type="PANTHER" id="PTHR14233">
    <property type="entry name" value="DUF914-RELATED"/>
    <property type="match status" value="1"/>
</dbReference>
<feature type="transmembrane region" description="Helical" evidence="7">
    <location>
        <begin position="123"/>
        <end position="141"/>
    </location>
</feature>
<sequence length="417" mass="44870">MALVSSIATSILCGQAIAVTVLLQYIGTKYLNTNGNAVATFQTAIAFVLLALTCLPFVLGRTQIRRPWWLWLVLGLAHVEGHFCVIKAFASNANYAFMGLLMHFTIPFHMLLAYSILRTRYSLANYLGALAILAGTIVAMIGRTDDGSIAAHVWTIGAAAFAATALVLHKFTANMTSELVPPVEIFAKIGVVGTVLSAIQMAILGEFSTMTTTAVWSGATSTYFIGYTLAVLLFYAVTSSSHHATESTSFHASLTLVNLYTALSIAYLFDAAITPVLVGTSGAMALGACLYGWREPFEGGFRRKLSDRTGGPEPTMDALMDSIVVPVVMALPYSPESSDGAASTSIYYLDSSRHSNSSIHQPDDEPVVDRPTDEIVYTKDYFEGREVFTMEDGSPASTPRRSVLPHIVSFTSNHGTI</sequence>
<evidence type="ECO:0008006" key="10">
    <source>
        <dbReference type="Google" id="ProtNLM"/>
    </source>
</evidence>